<dbReference type="Proteomes" id="UP001209681">
    <property type="component" value="Unassembled WGS sequence"/>
</dbReference>
<evidence type="ECO:0000313" key="3">
    <source>
        <dbReference type="Proteomes" id="UP001209681"/>
    </source>
</evidence>
<organism evidence="2 3">
    <name type="scientific">Desulfobotulus pelophilus</name>
    <dbReference type="NCBI Taxonomy" id="2823377"/>
    <lineage>
        <taxon>Bacteria</taxon>
        <taxon>Pseudomonadati</taxon>
        <taxon>Thermodesulfobacteriota</taxon>
        <taxon>Desulfobacteria</taxon>
        <taxon>Desulfobacterales</taxon>
        <taxon>Desulfobacteraceae</taxon>
        <taxon>Desulfobotulus</taxon>
    </lineage>
</organism>
<dbReference type="NCBIfam" id="TIGR02436">
    <property type="entry name" value="four helix bundle protein"/>
    <property type="match status" value="1"/>
</dbReference>
<evidence type="ECO:0000313" key="2">
    <source>
        <dbReference type="EMBL" id="MCW7755219.1"/>
    </source>
</evidence>
<name>A0ABT3NCN6_9BACT</name>
<proteinExistence type="predicted"/>
<dbReference type="InterPro" id="IPR012657">
    <property type="entry name" value="23S_rRNA-intervening_sequence"/>
</dbReference>
<dbReference type="SUPFAM" id="SSF158446">
    <property type="entry name" value="IVS-encoded protein-like"/>
    <property type="match status" value="1"/>
</dbReference>
<sequence>MDSVKKQRFETPQDSKSEDLIPRKGNFKKLITYRKAEAIYDITYYFCTNFLRRGDRTTDQMVQAARSGKQNIVEGSAASATSGEMEIKLINVAKASLQELLMDYEDFLRTRGHRQWEADSVELAAMRKLGSSHNDSAFFMQMVKTRPPETIANMAIVLIKQNDYLLFRQLKALEEAFLKEGGMRERMTRMRLEARRNGGGKT</sequence>
<dbReference type="InterPro" id="IPR026354">
    <property type="entry name" value="4helix_suffix_dom"/>
</dbReference>
<dbReference type="Gene3D" id="1.20.1440.60">
    <property type="entry name" value="23S rRNA-intervening sequence"/>
    <property type="match status" value="1"/>
</dbReference>
<dbReference type="RefSeq" id="WP_265426151.1">
    <property type="nucleotide sequence ID" value="NZ_JAPFPW010000025.1"/>
</dbReference>
<feature type="region of interest" description="Disordered" evidence="1">
    <location>
        <begin position="1"/>
        <end position="20"/>
    </location>
</feature>
<gene>
    <name evidence="2" type="ORF">OOT00_14620</name>
</gene>
<dbReference type="NCBIfam" id="TIGR04258">
    <property type="entry name" value="4helix_suffix"/>
    <property type="match status" value="1"/>
</dbReference>
<evidence type="ECO:0000256" key="1">
    <source>
        <dbReference type="SAM" id="MobiDB-lite"/>
    </source>
</evidence>
<accession>A0ABT3NCN6</accession>
<reference evidence="2 3" key="1">
    <citation type="submission" date="2022-11" db="EMBL/GenBank/DDBJ databases">
        <title>Desulfobotulus tamanensis H1 sp. nov. - anaerobic, alkaliphilic, sulphate reducing bacterium isolated from terrestrial mud volcano.</title>
        <authorList>
            <person name="Frolova A."/>
            <person name="Merkel A.Y."/>
            <person name="Slobodkin A.I."/>
        </authorList>
    </citation>
    <scope>NUCLEOTIDE SEQUENCE [LARGE SCALE GENOMIC DNA]</scope>
    <source>
        <strain evidence="2 3">H1</strain>
    </source>
</reference>
<keyword evidence="3" id="KW-1185">Reference proteome</keyword>
<dbReference type="InterPro" id="IPR036583">
    <property type="entry name" value="23S_rRNA_IVS_sf"/>
</dbReference>
<dbReference type="EMBL" id="JAPFPW010000025">
    <property type="protein sequence ID" value="MCW7755219.1"/>
    <property type="molecule type" value="Genomic_DNA"/>
</dbReference>
<protein>
    <submittedName>
        <fullName evidence="2">Four helix bundle suffix domain-containing protein</fullName>
    </submittedName>
</protein>
<comment type="caution">
    <text evidence="2">The sequence shown here is derived from an EMBL/GenBank/DDBJ whole genome shotgun (WGS) entry which is preliminary data.</text>
</comment>